<accession>A0A1H0N1Y2</accession>
<dbReference type="Pfam" id="PF12502">
    <property type="entry name" value="DUF3710"/>
    <property type="match status" value="1"/>
</dbReference>
<feature type="region of interest" description="Disordered" evidence="1">
    <location>
        <begin position="1"/>
        <end position="99"/>
    </location>
</feature>
<dbReference type="AlphaFoldDB" id="A0A1H0N1Y2"/>
<dbReference type="STRING" id="443156.SAMN04489867_0792"/>
<name>A0A1H0N1Y2_9MICO</name>
<evidence type="ECO:0008006" key="4">
    <source>
        <dbReference type="Google" id="ProtNLM"/>
    </source>
</evidence>
<dbReference type="EMBL" id="LT629711">
    <property type="protein sequence ID" value="SDO86653.1"/>
    <property type="molecule type" value="Genomic_DNA"/>
</dbReference>
<sequence length="307" mass="31661">MGIFRRGKNADVTDAEVDQTHGGTEADLVDSDAAGPDARGTDAAGADAAGADPADLDGVADAPGTDGVVDAGADEGEGADEGKGLAVDPAAATGPYDASEVEADDGRLDLGALRIMGVPGMELRLEIDEAADQVVGATAVIGDSAVQIQAFAAPKTMGIWDDIRGEIAESILAQGGTADEARGALGTELRTRMPSAGPDGRTVFAPARFAGVDGPRWFLRAVFSGRAAIDDAAAEPLLEVVRGAVVVRGDAAMAPREMLTLTLPAQVETHDHDHDHDHGHDHDHDEAGRRVDDLKPFERGPEITEVR</sequence>
<keyword evidence="3" id="KW-1185">Reference proteome</keyword>
<dbReference type="InterPro" id="IPR022183">
    <property type="entry name" value="DUF3710"/>
</dbReference>
<gene>
    <name evidence="2" type="ORF">SAMN04489867_0792</name>
</gene>
<feature type="compositionally biased region" description="Low complexity" evidence="1">
    <location>
        <begin position="32"/>
        <end position="71"/>
    </location>
</feature>
<evidence type="ECO:0000256" key="1">
    <source>
        <dbReference type="SAM" id="MobiDB-lite"/>
    </source>
</evidence>
<feature type="region of interest" description="Disordered" evidence="1">
    <location>
        <begin position="270"/>
        <end position="307"/>
    </location>
</feature>
<evidence type="ECO:0000313" key="3">
    <source>
        <dbReference type="Proteomes" id="UP000199077"/>
    </source>
</evidence>
<proteinExistence type="predicted"/>
<evidence type="ECO:0000313" key="2">
    <source>
        <dbReference type="EMBL" id="SDO86653.1"/>
    </source>
</evidence>
<organism evidence="2 3">
    <name type="scientific">Pedococcus dokdonensis</name>
    <dbReference type="NCBI Taxonomy" id="443156"/>
    <lineage>
        <taxon>Bacteria</taxon>
        <taxon>Bacillati</taxon>
        <taxon>Actinomycetota</taxon>
        <taxon>Actinomycetes</taxon>
        <taxon>Micrococcales</taxon>
        <taxon>Intrasporangiaceae</taxon>
        <taxon>Pedococcus</taxon>
    </lineage>
</organism>
<reference evidence="3" key="1">
    <citation type="submission" date="2016-10" db="EMBL/GenBank/DDBJ databases">
        <authorList>
            <person name="Varghese N."/>
            <person name="Submissions S."/>
        </authorList>
    </citation>
    <scope>NUCLEOTIDE SEQUENCE [LARGE SCALE GENOMIC DNA]</scope>
    <source>
        <strain evidence="3">DSM 22329</strain>
    </source>
</reference>
<protein>
    <recommendedName>
        <fullName evidence="4">DUF3710 domain-containing protein</fullName>
    </recommendedName>
</protein>
<dbReference type="Proteomes" id="UP000199077">
    <property type="component" value="Chromosome I"/>
</dbReference>